<gene>
    <name evidence="1" type="ORF">LCGC14_0611850</name>
</gene>
<organism evidence="1">
    <name type="scientific">marine sediment metagenome</name>
    <dbReference type="NCBI Taxonomy" id="412755"/>
    <lineage>
        <taxon>unclassified sequences</taxon>
        <taxon>metagenomes</taxon>
        <taxon>ecological metagenomes</taxon>
    </lineage>
</organism>
<dbReference type="AlphaFoldDB" id="A0A0F9TTP4"/>
<evidence type="ECO:0000313" key="1">
    <source>
        <dbReference type="EMBL" id="KKN52496.1"/>
    </source>
</evidence>
<protein>
    <submittedName>
        <fullName evidence="1">Uncharacterized protein</fullName>
    </submittedName>
</protein>
<dbReference type="EMBL" id="LAZR01001016">
    <property type="protein sequence ID" value="KKN52496.1"/>
    <property type="molecule type" value="Genomic_DNA"/>
</dbReference>
<reference evidence="1" key="1">
    <citation type="journal article" date="2015" name="Nature">
        <title>Complex archaea that bridge the gap between prokaryotes and eukaryotes.</title>
        <authorList>
            <person name="Spang A."/>
            <person name="Saw J.H."/>
            <person name="Jorgensen S.L."/>
            <person name="Zaremba-Niedzwiedzka K."/>
            <person name="Martijn J."/>
            <person name="Lind A.E."/>
            <person name="van Eijk R."/>
            <person name="Schleper C."/>
            <person name="Guy L."/>
            <person name="Ettema T.J."/>
        </authorList>
    </citation>
    <scope>NUCLEOTIDE SEQUENCE</scope>
</reference>
<name>A0A0F9TTP4_9ZZZZ</name>
<sequence length="88" mass="9758">MIRDHLLFTALIPQTRLKNGNLDSIVKAIEDGTDVLFVCDQVRAEDFLDTDKANFIGKTVACAYTRVFEKRAELALQGSALNNKEDAA</sequence>
<accession>A0A0F9TTP4</accession>
<proteinExistence type="predicted"/>
<comment type="caution">
    <text evidence="1">The sequence shown here is derived from an EMBL/GenBank/DDBJ whole genome shotgun (WGS) entry which is preliminary data.</text>
</comment>